<gene>
    <name evidence="2" type="ORF">HERILL_LOCUS8326</name>
</gene>
<dbReference type="InParanoid" id="A0A7R8YU65"/>
<feature type="region of interest" description="Disordered" evidence="1">
    <location>
        <begin position="124"/>
        <end position="255"/>
    </location>
</feature>
<dbReference type="Proteomes" id="UP000594454">
    <property type="component" value="Chromosome 3"/>
</dbReference>
<organism evidence="2 3">
    <name type="scientific">Hermetia illucens</name>
    <name type="common">Black soldier fly</name>
    <dbReference type="NCBI Taxonomy" id="343691"/>
    <lineage>
        <taxon>Eukaryota</taxon>
        <taxon>Metazoa</taxon>
        <taxon>Ecdysozoa</taxon>
        <taxon>Arthropoda</taxon>
        <taxon>Hexapoda</taxon>
        <taxon>Insecta</taxon>
        <taxon>Pterygota</taxon>
        <taxon>Neoptera</taxon>
        <taxon>Endopterygota</taxon>
        <taxon>Diptera</taxon>
        <taxon>Brachycera</taxon>
        <taxon>Stratiomyomorpha</taxon>
        <taxon>Stratiomyidae</taxon>
        <taxon>Hermetiinae</taxon>
        <taxon>Hermetia</taxon>
    </lineage>
</organism>
<evidence type="ECO:0000313" key="2">
    <source>
        <dbReference type="EMBL" id="CAD7085487.1"/>
    </source>
</evidence>
<evidence type="ECO:0000256" key="1">
    <source>
        <dbReference type="SAM" id="MobiDB-lite"/>
    </source>
</evidence>
<accession>A0A7R8YU65</accession>
<name>A0A7R8YU65_HERIL</name>
<dbReference type="AlphaFoldDB" id="A0A7R8YU65"/>
<feature type="compositionally biased region" description="Basic and acidic residues" evidence="1">
    <location>
        <begin position="171"/>
        <end position="188"/>
    </location>
</feature>
<feature type="compositionally biased region" description="Polar residues" evidence="1">
    <location>
        <begin position="153"/>
        <end position="165"/>
    </location>
</feature>
<feature type="compositionally biased region" description="Polar residues" evidence="1">
    <location>
        <begin position="224"/>
        <end position="237"/>
    </location>
</feature>
<dbReference type="EMBL" id="LR899011">
    <property type="protein sequence ID" value="CAD7085487.1"/>
    <property type="molecule type" value="Genomic_DNA"/>
</dbReference>
<proteinExistence type="predicted"/>
<sequence length="255" mass="27821">MVDIKGGDFAMQPAPQQSLGLEASAIRNGSCSYCETMYKNLQYLESYLRSNTAKNSCNSCATCLSFLLYMKQQSVTQPRLDQYIAGEHGSPQPNKLPSDVNTDCYAMQQTVTYHPSKSAALGVAPSATKKPRLKNSGSVAKTKSFLKPKLTEMTPSRLSKSQSGVTAKKHLTLDGKKARKLRNVDGKTSHKTTTGLSADAVPKPTSMMSKYSAGNRRKRAKMPSTKSSLSKDSTVKSTKQKKSRAPRKKVKISKV</sequence>
<reference evidence="2 3" key="1">
    <citation type="submission" date="2020-11" db="EMBL/GenBank/DDBJ databases">
        <authorList>
            <person name="Wallbank WR R."/>
            <person name="Pardo Diaz C."/>
            <person name="Kozak K."/>
            <person name="Martin S."/>
            <person name="Jiggins C."/>
            <person name="Moest M."/>
            <person name="Warren A I."/>
            <person name="Generalovic N T."/>
            <person name="Byers J.R.P. K."/>
            <person name="Montejo-Kovacevich G."/>
            <person name="Yen C E."/>
        </authorList>
    </citation>
    <scope>NUCLEOTIDE SEQUENCE [LARGE SCALE GENOMIC DNA]</scope>
</reference>
<feature type="compositionally biased region" description="Basic residues" evidence="1">
    <location>
        <begin position="238"/>
        <end position="255"/>
    </location>
</feature>
<protein>
    <submittedName>
        <fullName evidence="2">Uncharacterized protein</fullName>
    </submittedName>
</protein>
<evidence type="ECO:0000313" key="3">
    <source>
        <dbReference type="Proteomes" id="UP000594454"/>
    </source>
</evidence>
<keyword evidence="3" id="KW-1185">Reference proteome</keyword>